<evidence type="ECO:0000313" key="5">
    <source>
        <dbReference type="Proteomes" id="UP001234178"/>
    </source>
</evidence>
<feature type="transmembrane region" description="Helical" evidence="2">
    <location>
        <begin position="584"/>
        <end position="606"/>
    </location>
</feature>
<evidence type="ECO:0000256" key="1">
    <source>
        <dbReference type="SAM" id="MobiDB-lite"/>
    </source>
</evidence>
<feature type="transmembrane region" description="Helical" evidence="2">
    <location>
        <begin position="735"/>
        <end position="754"/>
    </location>
</feature>
<reference evidence="4 5" key="1">
    <citation type="journal article" date="2023" name="Nucleic Acids Res.">
        <title>The hologenome of Daphnia magna reveals possible DNA methylation and microbiome-mediated evolution of the host genome.</title>
        <authorList>
            <person name="Chaturvedi A."/>
            <person name="Li X."/>
            <person name="Dhandapani V."/>
            <person name="Marshall H."/>
            <person name="Kissane S."/>
            <person name="Cuenca-Cambronero M."/>
            <person name="Asole G."/>
            <person name="Calvet F."/>
            <person name="Ruiz-Romero M."/>
            <person name="Marangio P."/>
            <person name="Guigo R."/>
            <person name="Rago D."/>
            <person name="Mirbahai L."/>
            <person name="Eastwood N."/>
            <person name="Colbourne J.K."/>
            <person name="Zhou J."/>
            <person name="Mallon E."/>
            <person name="Orsini L."/>
        </authorList>
    </citation>
    <scope>NUCLEOTIDE SEQUENCE [LARGE SCALE GENOMIC DNA]</scope>
    <source>
        <strain evidence="4">LRV0_1</strain>
    </source>
</reference>
<dbReference type="PANTHER" id="PTHR37489:SF1">
    <property type="entry name" value="DUF3500 DOMAIN-CONTAINING PROTEIN"/>
    <property type="match status" value="1"/>
</dbReference>
<evidence type="ECO:0000313" key="4">
    <source>
        <dbReference type="EMBL" id="KAK4044977.1"/>
    </source>
</evidence>
<evidence type="ECO:0008006" key="6">
    <source>
        <dbReference type="Google" id="ProtNLM"/>
    </source>
</evidence>
<evidence type="ECO:0000256" key="2">
    <source>
        <dbReference type="SAM" id="Phobius"/>
    </source>
</evidence>
<evidence type="ECO:0000256" key="3">
    <source>
        <dbReference type="SAM" id="SignalP"/>
    </source>
</evidence>
<feature type="signal peptide" evidence="3">
    <location>
        <begin position="1"/>
        <end position="27"/>
    </location>
</feature>
<feature type="transmembrane region" description="Helical" evidence="2">
    <location>
        <begin position="653"/>
        <end position="676"/>
    </location>
</feature>
<feature type="compositionally biased region" description="Basic and acidic residues" evidence="1">
    <location>
        <begin position="309"/>
        <end position="327"/>
    </location>
</feature>
<organism evidence="4 5">
    <name type="scientific">Daphnia magna</name>
    <dbReference type="NCBI Taxonomy" id="35525"/>
    <lineage>
        <taxon>Eukaryota</taxon>
        <taxon>Metazoa</taxon>
        <taxon>Ecdysozoa</taxon>
        <taxon>Arthropoda</taxon>
        <taxon>Crustacea</taxon>
        <taxon>Branchiopoda</taxon>
        <taxon>Diplostraca</taxon>
        <taxon>Cladocera</taxon>
        <taxon>Anomopoda</taxon>
        <taxon>Daphniidae</taxon>
        <taxon>Daphnia</taxon>
    </lineage>
</organism>
<keyword evidence="2" id="KW-0472">Membrane</keyword>
<name>A0ABR0B8Q9_9CRUS</name>
<dbReference type="Proteomes" id="UP001234178">
    <property type="component" value="Unassembled WGS sequence"/>
</dbReference>
<accession>A0ABR0B8Q9</accession>
<keyword evidence="2" id="KW-0812">Transmembrane</keyword>
<dbReference type="InterPro" id="IPR032809">
    <property type="entry name" value="Put_HupE_UreJ"/>
</dbReference>
<sequence>MRQPRSFFPGFTDPRLASLVLIAAIAACGDDAASSSTGDSGTIADASADGGLSDGAVDGGQSIDCSGATTAIDKAVCAANAYLASLPDAQRTAAQLPFTDAVAKTRWSNLPGKTRNGPKFGTLSATSRAAALAVARSVFTDAGYEDFVGVLAGDDYLGTLSGGGGGGGMYSSDQYSLAIFGTPSATGDWMIQVGGHHMAYNVTFKAGIGYPTPHHLGVEPKTAFVVNGVTYQPLTAEGEAFVAALKGLSATDLSAAYLTGQFADVVVGPVEYEKGVDFPMGTRLRSCDRRPAPRRLHERSGPRRHLPRLGREPSERRRSRGLRDLPPHRRTAPLARTFLPIGRRRRRENPLSFDLPGQGNGLREVALKGPTVEKSLSHLLLVVALLLVPRIAIGHPAPASKISVERTAEQLTLHLEFPASAFRAVVGEDDAFDGYLASHLWVTDEGGARVPLRVAGPLEHGEGVVRAAVSAEAPANGGPGPGRLHLHDDAILETIHSHKTFVSLHAKAPGQESEPLGVLQFQQEDLELPAVREGAPADEAVFADYFRLGRRHIAEGADHLLFLFILLLAAPSAQQRVWRRVAAVVPAFSVGHGVSLAATVTGAVVLGPRAQRAVEIGIAASIVFAAVLAALPQKKVSVTVGPPSLTTPPPGKWLAVAAHAPLLGGAFGLLHGLAFAGALRELPYTPQALAKGLFAFHLGVEVTQLLLVAVTLPWMLKLYAPQDGDVADQEPYRYFIFRVSSAVLAAMVATGGIAERALGLPNPFAPLAEGVVAHPIVAMAGFATLLSAATAFAARLGCPVVADEGG</sequence>
<keyword evidence="2" id="KW-1133">Transmembrane helix</keyword>
<feature type="region of interest" description="Disordered" evidence="1">
    <location>
        <begin position="283"/>
        <end position="329"/>
    </location>
</feature>
<comment type="caution">
    <text evidence="4">The sequence shown here is derived from an EMBL/GenBank/DDBJ whole genome shotgun (WGS) entry which is preliminary data.</text>
</comment>
<protein>
    <recommendedName>
        <fullName evidence="6">DUF3500 domain-containing protein</fullName>
    </recommendedName>
</protein>
<dbReference type="PANTHER" id="PTHR37489">
    <property type="entry name" value="DUF3500 DOMAIN-CONTAINING PROTEIN"/>
    <property type="match status" value="1"/>
</dbReference>
<gene>
    <name evidence="4" type="ORF">OUZ56_032383</name>
</gene>
<dbReference type="EMBL" id="JAOYFB010000041">
    <property type="protein sequence ID" value="KAK4044977.1"/>
    <property type="molecule type" value="Genomic_DNA"/>
</dbReference>
<dbReference type="Pfam" id="PF13795">
    <property type="entry name" value="HupE_UreJ_2"/>
    <property type="match status" value="1"/>
</dbReference>
<feature type="transmembrane region" description="Helical" evidence="2">
    <location>
        <begin position="688"/>
        <end position="715"/>
    </location>
</feature>
<dbReference type="InterPro" id="IPR021889">
    <property type="entry name" value="DUF3500"/>
</dbReference>
<feature type="transmembrane region" description="Helical" evidence="2">
    <location>
        <begin position="613"/>
        <end position="633"/>
    </location>
</feature>
<feature type="compositionally biased region" description="Basic residues" evidence="1">
    <location>
        <begin position="292"/>
        <end position="308"/>
    </location>
</feature>
<keyword evidence="3" id="KW-0732">Signal</keyword>
<dbReference type="Pfam" id="PF12006">
    <property type="entry name" value="DUF3500"/>
    <property type="match status" value="1"/>
</dbReference>
<proteinExistence type="predicted"/>
<dbReference type="PROSITE" id="PS51257">
    <property type="entry name" value="PROKAR_LIPOPROTEIN"/>
    <property type="match status" value="1"/>
</dbReference>
<feature type="chain" id="PRO_5045907865" description="DUF3500 domain-containing protein" evidence="3">
    <location>
        <begin position="28"/>
        <end position="806"/>
    </location>
</feature>
<keyword evidence="5" id="KW-1185">Reference proteome</keyword>